<evidence type="ECO:0000256" key="13">
    <source>
        <dbReference type="SAM" id="Phobius"/>
    </source>
</evidence>
<keyword evidence="4" id="KW-0813">Transport</keyword>
<dbReference type="GeneID" id="92099123"/>
<feature type="transmembrane region" description="Helical" evidence="13">
    <location>
        <begin position="360"/>
        <end position="380"/>
    </location>
</feature>
<feature type="transmembrane region" description="Helical" evidence="13">
    <location>
        <begin position="84"/>
        <end position="108"/>
    </location>
</feature>
<evidence type="ECO:0000256" key="8">
    <source>
        <dbReference type="ARBA" id="ARBA00023065"/>
    </source>
</evidence>
<feature type="transmembrane region" description="Helical" evidence="13">
    <location>
        <begin position="271"/>
        <end position="295"/>
    </location>
</feature>
<feature type="transmembrane region" description="Helical" evidence="13">
    <location>
        <begin position="332"/>
        <end position="348"/>
    </location>
</feature>
<evidence type="ECO:0000256" key="7">
    <source>
        <dbReference type="ARBA" id="ARBA00022989"/>
    </source>
</evidence>
<evidence type="ECO:0000256" key="1">
    <source>
        <dbReference type="ARBA" id="ARBA00003019"/>
    </source>
</evidence>
<evidence type="ECO:0000256" key="12">
    <source>
        <dbReference type="SAM" id="MobiDB-lite"/>
    </source>
</evidence>
<proteinExistence type="predicted"/>
<evidence type="ECO:0000256" key="6">
    <source>
        <dbReference type="ARBA" id="ARBA00022692"/>
    </source>
</evidence>
<name>A0ABR1SU95_9PEZI</name>
<dbReference type="Proteomes" id="UP001480595">
    <property type="component" value="Unassembled WGS sequence"/>
</dbReference>
<dbReference type="Gene3D" id="1.20.1250.20">
    <property type="entry name" value="MFS general substrate transporter like domains"/>
    <property type="match status" value="1"/>
</dbReference>
<dbReference type="Pfam" id="PF05631">
    <property type="entry name" value="MFS_5"/>
    <property type="match status" value="1"/>
</dbReference>
<dbReference type="SUPFAM" id="SSF103473">
    <property type="entry name" value="MFS general substrate transporter"/>
    <property type="match status" value="1"/>
</dbReference>
<dbReference type="EMBL" id="JAQQWL010000016">
    <property type="protein sequence ID" value="KAK8037884.1"/>
    <property type="molecule type" value="Genomic_DNA"/>
</dbReference>
<evidence type="ECO:0000256" key="3">
    <source>
        <dbReference type="ARBA" id="ARBA00021242"/>
    </source>
</evidence>
<dbReference type="PANTHER" id="PTHR23516:SF1">
    <property type="entry name" value="MOLYBDATE-ANION TRANSPORTER"/>
    <property type="match status" value="1"/>
</dbReference>
<keyword evidence="8" id="KW-0406">Ion transport</keyword>
<gene>
    <name evidence="15" type="ORF">PG994_014651</name>
</gene>
<dbReference type="InterPro" id="IPR036259">
    <property type="entry name" value="MFS_trans_sf"/>
</dbReference>
<keyword evidence="5" id="KW-1003">Cell membrane</keyword>
<evidence type="ECO:0000256" key="9">
    <source>
        <dbReference type="ARBA" id="ARBA00023136"/>
    </source>
</evidence>
<feature type="transmembrane region" description="Helical" evidence="13">
    <location>
        <begin position="120"/>
        <end position="141"/>
    </location>
</feature>
<dbReference type="InterPro" id="IPR008509">
    <property type="entry name" value="MOT2/MFSD5"/>
</dbReference>
<evidence type="ECO:0000256" key="5">
    <source>
        <dbReference type="ARBA" id="ARBA00022475"/>
    </source>
</evidence>
<comment type="function">
    <text evidence="1">Mediates high-affinity intracellular uptake of the rare oligo-element molybdenum.</text>
</comment>
<evidence type="ECO:0000313" key="15">
    <source>
        <dbReference type="EMBL" id="KAK8037884.1"/>
    </source>
</evidence>
<reference evidence="15 16" key="1">
    <citation type="submission" date="2023-01" db="EMBL/GenBank/DDBJ databases">
        <title>Analysis of 21 Apiospora genomes using comparative genomics revels a genus with tremendous synthesis potential of carbohydrate active enzymes and secondary metabolites.</title>
        <authorList>
            <person name="Sorensen T."/>
        </authorList>
    </citation>
    <scope>NUCLEOTIDE SEQUENCE [LARGE SCALE GENOMIC DNA]</scope>
    <source>
        <strain evidence="15 16">CBS 135458</strain>
    </source>
</reference>
<comment type="caution">
    <text evidence="15">The sequence shown here is derived from an EMBL/GenBank/DDBJ whole genome shotgun (WGS) entry which is preliminary data.</text>
</comment>
<accession>A0ABR1SU95</accession>
<evidence type="ECO:0000256" key="10">
    <source>
        <dbReference type="ARBA" id="ARBA00030646"/>
    </source>
</evidence>
<keyword evidence="14" id="KW-0732">Signal</keyword>
<feature type="region of interest" description="Disordered" evidence="12">
    <location>
        <begin position="28"/>
        <end position="49"/>
    </location>
</feature>
<evidence type="ECO:0000256" key="4">
    <source>
        <dbReference type="ARBA" id="ARBA00022448"/>
    </source>
</evidence>
<keyword evidence="7 13" id="KW-1133">Transmembrane helix</keyword>
<feature type="transmembrane region" description="Helical" evidence="13">
    <location>
        <begin position="301"/>
        <end position="325"/>
    </location>
</feature>
<keyword evidence="6 13" id="KW-0812">Transmembrane</keyword>
<evidence type="ECO:0000256" key="11">
    <source>
        <dbReference type="ARBA" id="ARBA00032555"/>
    </source>
</evidence>
<evidence type="ECO:0000256" key="2">
    <source>
        <dbReference type="ARBA" id="ARBA00004651"/>
    </source>
</evidence>
<feature type="signal peptide" evidence="14">
    <location>
        <begin position="1"/>
        <end position="26"/>
    </location>
</feature>
<evidence type="ECO:0000313" key="16">
    <source>
        <dbReference type="Proteomes" id="UP001480595"/>
    </source>
</evidence>
<dbReference type="PANTHER" id="PTHR23516">
    <property type="entry name" value="SAM (S-ADENOSYL METHIONINE) TRANSPORTER"/>
    <property type="match status" value="1"/>
</dbReference>
<evidence type="ECO:0000256" key="14">
    <source>
        <dbReference type="SAM" id="SignalP"/>
    </source>
</evidence>
<sequence>MVDYQTNFFALAVTCVALLVSQPTRTSELQKKQDNKKSDDVKPTESADNKHPQRDFYWAYALAMGADWLQGPYLYSLYQDEHGLSTGLVSTLFTTGFLSGAVSGFFVGSLADKYGRKMSCMLFCVLYALSCFLTMVPVVPLLFLGRALGGVSTSILFSSFDSWMVTDFKKRKLVEKGCDLSRTYGTMGTINSLAAMASGVASEGLVRLTGTKKAPFIASAALLWMAMQTVWCWDENYGHAAEEKDAKKKDAKSSDMPPQPSLSSVLKRPAVLALVFATTMFEGAMYLFVFCWVPALQAGELPYGLIFSSYMASVMAASLTFNLIMQWRLLKYSRLLVGLLVMANFVFVKLCGPRDESATFWLFCVFEACVGFYWPCIGYLKGRMIDDGNRAKVYSMMRIPLNIFVVVSLMMTRGERWVHARLLHLLGMPHGRLRGCLGQHSYRSGTLVCLKRLCQTPTYHGFATVPQLLHRMKRC</sequence>
<organism evidence="15 16">
    <name type="scientific">Apiospora phragmitis</name>
    <dbReference type="NCBI Taxonomy" id="2905665"/>
    <lineage>
        <taxon>Eukaryota</taxon>
        <taxon>Fungi</taxon>
        <taxon>Dikarya</taxon>
        <taxon>Ascomycota</taxon>
        <taxon>Pezizomycotina</taxon>
        <taxon>Sordariomycetes</taxon>
        <taxon>Xylariomycetidae</taxon>
        <taxon>Amphisphaeriales</taxon>
        <taxon>Apiosporaceae</taxon>
        <taxon>Apiospora</taxon>
    </lineage>
</organism>
<keyword evidence="16" id="KW-1185">Reference proteome</keyword>
<dbReference type="RefSeq" id="XP_066707736.1">
    <property type="nucleotide sequence ID" value="XM_066866060.1"/>
</dbReference>
<comment type="subcellular location">
    <subcellularLocation>
        <location evidence="2">Cell membrane</location>
        <topology evidence="2">Multi-pass membrane protein</topology>
    </subcellularLocation>
</comment>
<keyword evidence="9 13" id="KW-0472">Membrane</keyword>
<feature type="chain" id="PRO_5046381037" description="Molybdate-anion transporter" evidence="14">
    <location>
        <begin position="27"/>
        <end position="475"/>
    </location>
</feature>
<protein>
    <recommendedName>
        <fullName evidence="3">Molybdate-anion transporter</fullName>
    </recommendedName>
    <alternativeName>
        <fullName evidence="10">Major facilitator superfamily domain-containing protein 5</fullName>
    </alternativeName>
    <alternativeName>
        <fullName evidence="11">Molybdate transporter 2 homolog</fullName>
    </alternativeName>
</protein>